<dbReference type="PANTHER" id="PTHR43434:SF20">
    <property type="entry name" value="5'-NUCLEOTIDASE"/>
    <property type="match status" value="1"/>
</dbReference>
<protein>
    <submittedName>
        <fullName evidence="1">HAD hydrolase-like protein</fullName>
    </submittedName>
</protein>
<dbReference type="Proteomes" id="UP001144805">
    <property type="component" value="Unassembled WGS sequence"/>
</dbReference>
<gene>
    <name evidence="1" type="ORF">OSH07_08220</name>
</gene>
<keyword evidence="1" id="KW-0378">Hydrolase</keyword>
<dbReference type="InterPro" id="IPR023214">
    <property type="entry name" value="HAD_sf"/>
</dbReference>
<organism evidence="1 2">
    <name type="scientific">Kaistia nematophila</name>
    <dbReference type="NCBI Taxonomy" id="2994654"/>
    <lineage>
        <taxon>Bacteria</taxon>
        <taxon>Pseudomonadati</taxon>
        <taxon>Pseudomonadota</taxon>
        <taxon>Alphaproteobacteria</taxon>
        <taxon>Hyphomicrobiales</taxon>
        <taxon>Kaistiaceae</taxon>
        <taxon>Kaistia</taxon>
    </lineage>
</organism>
<evidence type="ECO:0000313" key="2">
    <source>
        <dbReference type="Proteomes" id="UP001144805"/>
    </source>
</evidence>
<accession>A0A9X3IKU5</accession>
<sequence>MTAAKLTALVDLDGTLTDPYPGISASILYALEKLNRPAADELALRAAIGPPLEGSFAAMLDGDPILAKQALGHYRERFGTIGLYENAVFDGIPEALGSLRDAGVEMFLASSKPRVFCERILDHFDLTKFFTVVHGSEFDGRNGDKSELIAHILSVEAIHPERCVMIGDRRYDIEGARSNRIKVAAVGWGYGTAEEFMAFPPDAIVARVPDLAPTVLDLLG</sequence>
<dbReference type="InterPro" id="IPR023198">
    <property type="entry name" value="PGP-like_dom2"/>
</dbReference>
<dbReference type="InterPro" id="IPR050155">
    <property type="entry name" value="HAD-like_hydrolase_sf"/>
</dbReference>
<dbReference type="FunFam" id="3.40.50.1000:FF:000022">
    <property type="entry name" value="Phosphoglycolate phosphatase"/>
    <property type="match status" value="1"/>
</dbReference>
<dbReference type="SUPFAM" id="SSF56784">
    <property type="entry name" value="HAD-like"/>
    <property type="match status" value="1"/>
</dbReference>
<dbReference type="InterPro" id="IPR036412">
    <property type="entry name" value="HAD-like_sf"/>
</dbReference>
<reference evidence="1" key="1">
    <citation type="submission" date="2022-11" db="EMBL/GenBank/DDBJ databases">
        <title>Biodiversity and phylogenetic relationships of bacteria.</title>
        <authorList>
            <person name="Machado R.A.R."/>
            <person name="Bhat A."/>
            <person name="Loulou A."/>
            <person name="Kallel S."/>
        </authorList>
    </citation>
    <scope>NUCLEOTIDE SEQUENCE</scope>
    <source>
        <strain evidence="1">K-TC2</strain>
    </source>
</reference>
<dbReference type="Gene3D" id="3.40.50.1000">
    <property type="entry name" value="HAD superfamily/HAD-like"/>
    <property type="match status" value="1"/>
</dbReference>
<dbReference type="SFLD" id="SFLDG01129">
    <property type="entry name" value="C1.5:_HAD__Beta-PGM__Phosphata"/>
    <property type="match status" value="1"/>
</dbReference>
<proteinExistence type="predicted"/>
<dbReference type="AlphaFoldDB" id="A0A9X3IKU5"/>
<dbReference type="RefSeq" id="WP_266338126.1">
    <property type="nucleotide sequence ID" value="NZ_JAPKNK010000002.1"/>
</dbReference>
<dbReference type="EMBL" id="JAPKNK010000002">
    <property type="protein sequence ID" value="MCX5569177.1"/>
    <property type="molecule type" value="Genomic_DNA"/>
</dbReference>
<keyword evidence="2" id="KW-1185">Reference proteome</keyword>
<dbReference type="GO" id="GO:0005829">
    <property type="term" value="C:cytosol"/>
    <property type="evidence" value="ECO:0007669"/>
    <property type="project" value="TreeGrafter"/>
</dbReference>
<dbReference type="GO" id="GO:0004713">
    <property type="term" value="F:protein tyrosine kinase activity"/>
    <property type="evidence" value="ECO:0007669"/>
    <property type="project" value="TreeGrafter"/>
</dbReference>
<dbReference type="InterPro" id="IPR041492">
    <property type="entry name" value="HAD_2"/>
</dbReference>
<comment type="caution">
    <text evidence="1">The sequence shown here is derived from an EMBL/GenBank/DDBJ whole genome shotgun (WGS) entry which is preliminary data.</text>
</comment>
<evidence type="ECO:0000313" key="1">
    <source>
        <dbReference type="EMBL" id="MCX5569177.1"/>
    </source>
</evidence>
<dbReference type="PANTHER" id="PTHR43434">
    <property type="entry name" value="PHOSPHOGLYCOLATE PHOSPHATASE"/>
    <property type="match status" value="1"/>
</dbReference>
<dbReference type="Pfam" id="PF13419">
    <property type="entry name" value="HAD_2"/>
    <property type="match status" value="1"/>
</dbReference>
<dbReference type="SFLD" id="SFLDS00003">
    <property type="entry name" value="Haloacid_Dehalogenase"/>
    <property type="match status" value="1"/>
</dbReference>
<name>A0A9X3IKU5_9HYPH</name>
<dbReference type="Gene3D" id="1.10.150.240">
    <property type="entry name" value="Putative phosphatase, domain 2"/>
    <property type="match status" value="1"/>
</dbReference>
<dbReference type="GO" id="GO:0016791">
    <property type="term" value="F:phosphatase activity"/>
    <property type="evidence" value="ECO:0007669"/>
    <property type="project" value="UniProtKB-ARBA"/>
</dbReference>